<evidence type="ECO:0000256" key="4">
    <source>
        <dbReference type="ARBA" id="ARBA00022679"/>
    </source>
</evidence>
<evidence type="ECO:0000256" key="7">
    <source>
        <dbReference type="ARBA" id="ARBA00023136"/>
    </source>
</evidence>
<dbReference type="GO" id="GO:0016740">
    <property type="term" value="F:transferase activity"/>
    <property type="evidence" value="ECO:0007669"/>
    <property type="project" value="UniProtKB-KW"/>
</dbReference>
<dbReference type="EMBL" id="JBIMPM010000054">
    <property type="protein sequence ID" value="MFH5255376.1"/>
    <property type="molecule type" value="Genomic_DNA"/>
</dbReference>
<keyword evidence="7 8" id="KW-0472">Membrane</keyword>
<proteinExistence type="inferred from homology"/>
<protein>
    <submittedName>
        <fullName evidence="10">Sugar transferase</fullName>
    </submittedName>
</protein>
<evidence type="ECO:0000256" key="5">
    <source>
        <dbReference type="ARBA" id="ARBA00022692"/>
    </source>
</evidence>
<dbReference type="Pfam" id="PF13727">
    <property type="entry name" value="CoA_binding_3"/>
    <property type="match status" value="1"/>
</dbReference>
<evidence type="ECO:0000313" key="10">
    <source>
        <dbReference type="EMBL" id="MFH5255376.1"/>
    </source>
</evidence>
<evidence type="ECO:0000256" key="2">
    <source>
        <dbReference type="ARBA" id="ARBA00006464"/>
    </source>
</evidence>
<sequence>MDPIRSRPSVMPRIVDLSMIVSGAVAPVAVGIDAETDAWVDGMPVALAAAFSLSVFPAFGLYTHDRRRSAARLLSSTVVAWGVVQGCCVALLLALNHERTLPSAWFACWTLATCIGLLTIRALALAGFDTGPHRTPITSPTNRGRAIATNAARVQRASHVGGIAKRVFDLIAATALVVLLSPVLAVIAIAVRLDGGPCLYAHVRIGLRGRPFRCLKFRTMRPDAERHLKRLLETDPQARAEWAREFKLKRDTRITTAGRILRRTSLDELPQLINVIRGDMSLVGPRPVVSAELSRYGSDIAYYLAVRPGMTGLWQISGRNDIGYASRVALDVRYVRTWSMGGDLHILFKTVGVVVRGTGAY</sequence>
<reference evidence="10 11" key="1">
    <citation type="submission" date="2024-10" db="EMBL/GenBank/DDBJ databases">
        <title>Burkholderia semiarida in Mexico.</title>
        <authorList>
            <person name="Estrada P."/>
        </authorList>
    </citation>
    <scope>NUCLEOTIDE SEQUENCE [LARGE SCALE GENOMIC DNA]</scope>
    <source>
        <strain evidence="10 11">CLM7-1</strain>
    </source>
</reference>
<comment type="similarity">
    <text evidence="2">Belongs to the bacterial sugar transferase family.</text>
</comment>
<comment type="caution">
    <text evidence="10">The sequence shown here is derived from an EMBL/GenBank/DDBJ whole genome shotgun (WGS) entry which is preliminary data.</text>
</comment>
<keyword evidence="3" id="KW-1003">Cell membrane</keyword>
<keyword evidence="5 8" id="KW-0812">Transmembrane</keyword>
<feature type="transmembrane region" description="Helical" evidence="8">
    <location>
        <begin position="103"/>
        <end position="124"/>
    </location>
</feature>
<dbReference type="RefSeq" id="WP_395131161.1">
    <property type="nucleotide sequence ID" value="NZ_JBIMPM010000054.1"/>
</dbReference>
<keyword evidence="11" id="KW-1185">Reference proteome</keyword>
<accession>A0ABW7LBC8</accession>
<feature type="transmembrane region" description="Helical" evidence="8">
    <location>
        <begin position="167"/>
        <end position="191"/>
    </location>
</feature>
<evidence type="ECO:0000259" key="9">
    <source>
        <dbReference type="Pfam" id="PF02397"/>
    </source>
</evidence>
<dbReference type="PANTHER" id="PTHR30576">
    <property type="entry name" value="COLANIC BIOSYNTHESIS UDP-GLUCOSE LIPID CARRIER TRANSFERASE"/>
    <property type="match status" value="1"/>
</dbReference>
<evidence type="ECO:0000313" key="11">
    <source>
        <dbReference type="Proteomes" id="UP001609186"/>
    </source>
</evidence>
<feature type="transmembrane region" description="Helical" evidence="8">
    <location>
        <begin position="14"/>
        <end position="32"/>
    </location>
</feature>
<dbReference type="Proteomes" id="UP001609186">
    <property type="component" value="Unassembled WGS sequence"/>
</dbReference>
<dbReference type="Pfam" id="PF02397">
    <property type="entry name" value="Bac_transf"/>
    <property type="match status" value="1"/>
</dbReference>
<comment type="subcellular location">
    <subcellularLocation>
        <location evidence="1">Cell membrane</location>
    </subcellularLocation>
</comment>
<evidence type="ECO:0000256" key="1">
    <source>
        <dbReference type="ARBA" id="ARBA00004236"/>
    </source>
</evidence>
<gene>
    <name evidence="10" type="ORF">ACGTRS_29515</name>
</gene>
<keyword evidence="4 10" id="KW-0808">Transferase</keyword>
<evidence type="ECO:0000256" key="8">
    <source>
        <dbReference type="SAM" id="Phobius"/>
    </source>
</evidence>
<keyword evidence="6 8" id="KW-1133">Transmembrane helix</keyword>
<feature type="domain" description="Bacterial sugar transferase" evidence="9">
    <location>
        <begin position="165"/>
        <end position="355"/>
    </location>
</feature>
<name>A0ABW7LBC8_9BURK</name>
<dbReference type="PANTHER" id="PTHR30576:SF4">
    <property type="entry name" value="UNDECAPRENYL-PHOSPHATE GALACTOSE PHOSPHOTRANSFERASE"/>
    <property type="match status" value="1"/>
</dbReference>
<feature type="transmembrane region" description="Helical" evidence="8">
    <location>
        <begin position="74"/>
        <end position="97"/>
    </location>
</feature>
<evidence type="ECO:0000256" key="6">
    <source>
        <dbReference type="ARBA" id="ARBA00022989"/>
    </source>
</evidence>
<feature type="transmembrane region" description="Helical" evidence="8">
    <location>
        <begin position="44"/>
        <end position="62"/>
    </location>
</feature>
<evidence type="ECO:0000256" key="3">
    <source>
        <dbReference type="ARBA" id="ARBA00022475"/>
    </source>
</evidence>
<organism evidence="10 11">
    <name type="scientific">Burkholderia semiarida</name>
    <dbReference type="NCBI Taxonomy" id="2843303"/>
    <lineage>
        <taxon>Bacteria</taxon>
        <taxon>Pseudomonadati</taxon>
        <taxon>Pseudomonadota</taxon>
        <taxon>Betaproteobacteria</taxon>
        <taxon>Burkholderiales</taxon>
        <taxon>Burkholderiaceae</taxon>
        <taxon>Burkholderia</taxon>
        <taxon>Burkholderia cepacia complex</taxon>
    </lineage>
</organism>
<dbReference type="InterPro" id="IPR003362">
    <property type="entry name" value="Bact_transf"/>
</dbReference>